<dbReference type="OrthoDB" id="5216128at2759"/>
<keyword evidence="1" id="KW-0472">Membrane</keyword>
<feature type="transmembrane region" description="Helical" evidence="1">
    <location>
        <begin position="108"/>
        <end position="126"/>
    </location>
</feature>
<dbReference type="KEGG" id="pchm:VFPPC_14490"/>
<feature type="transmembrane region" description="Helical" evidence="1">
    <location>
        <begin position="55"/>
        <end position="72"/>
    </location>
</feature>
<sequence length="131" mass="14112">MPHPYFSHGTLVFGLLPAVFGFNALLRPEAALRGVEFPVPTQPESRKLTASLMRIYGIRNVAVSYLLTLIWSTGNEKLMGAGLVAGLAMTFTDGLVSKSLIGGGEWNHWSFAPVIAGLQAGLFGYFQGWGL</sequence>
<organism evidence="2 3">
    <name type="scientific">Pochonia chlamydosporia 170</name>
    <dbReference type="NCBI Taxonomy" id="1380566"/>
    <lineage>
        <taxon>Eukaryota</taxon>
        <taxon>Fungi</taxon>
        <taxon>Dikarya</taxon>
        <taxon>Ascomycota</taxon>
        <taxon>Pezizomycotina</taxon>
        <taxon>Sordariomycetes</taxon>
        <taxon>Hypocreomycetidae</taxon>
        <taxon>Hypocreales</taxon>
        <taxon>Clavicipitaceae</taxon>
        <taxon>Pochonia</taxon>
    </lineage>
</organism>
<dbReference type="Pfam" id="PF14087">
    <property type="entry name" value="DUF4267"/>
    <property type="match status" value="1"/>
</dbReference>
<evidence type="ECO:0008006" key="4">
    <source>
        <dbReference type="Google" id="ProtNLM"/>
    </source>
</evidence>
<dbReference type="InterPro" id="IPR025363">
    <property type="entry name" value="DUF4267"/>
</dbReference>
<comment type="caution">
    <text evidence="2">The sequence shown here is derived from an EMBL/GenBank/DDBJ whole genome shotgun (WGS) entry which is preliminary data.</text>
</comment>
<reference evidence="2 3" key="1">
    <citation type="journal article" date="2016" name="PLoS Pathog.">
        <title>Biosynthesis of antibiotic leucinostatins in bio-control fungus Purpureocillium lilacinum and their inhibition on phytophthora revealed by genome mining.</title>
        <authorList>
            <person name="Wang G."/>
            <person name="Liu Z."/>
            <person name="Lin R."/>
            <person name="Li E."/>
            <person name="Mao Z."/>
            <person name="Ling J."/>
            <person name="Yang Y."/>
            <person name="Yin W.B."/>
            <person name="Xie B."/>
        </authorList>
    </citation>
    <scope>NUCLEOTIDE SEQUENCE [LARGE SCALE GENOMIC DNA]</scope>
    <source>
        <strain evidence="2">170</strain>
    </source>
</reference>
<protein>
    <recommendedName>
        <fullName evidence="4">Integral membrane protein</fullName>
    </recommendedName>
</protein>
<dbReference type="GeneID" id="28856252"/>
<evidence type="ECO:0000256" key="1">
    <source>
        <dbReference type="SAM" id="Phobius"/>
    </source>
</evidence>
<feature type="transmembrane region" description="Helical" evidence="1">
    <location>
        <begin position="6"/>
        <end position="26"/>
    </location>
</feature>
<proteinExistence type="predicted"/>
<keyword evidence="1" id="KW-0812">Transmembrane</keyword>
<gene>
    <name evidence="2" type="ORF">VFPPC_14490</name>
</gene>
<dbReference type="Proteomes" id="UP000078397">
    <property type="component" value="Unassembled WGS sequence"/>
</dbReference>
<feature type="transmembrane region" description="Helical" evidence="1">
    <location>
        <begin position="78"/>
        <end position="96"/>
    </location>
</feature>
<name>A0A179FCQ8_METCM</name>
<keyword evidence="3" id="KW-1185">Reference proteome</keyword>
<evidence type="ECO:0000313" key="2">
    <source>
        <dbReference type="EMBL" id="OAQ62889.1"/>
    </source>
</evidence>
<dbReference type="AlphaFoldDB" id="A0A179FCQ8"/>
<dbReference type="EMBL" id="LSBJ02000006">
    <property type="protein sequence ID" value="OAQ62889.1"/>
    <property type="molecule type" value="Genomic_DNA"/>
</dbReference>
<accession>A0A179FCQ8</accession>
<keyword evidence="1" id="KW-1133">Transmembrane helix</keyword>
<evidence type="ECO:0000313" key="3">
    <source>
        <dbReference type="Proteomes" id="UP000078397"/>
    </source>
</evidence>
<dbReference type="RefSeq" id="XP_018140469.1">
    <property type="nucleotide sequence ID" value="XM_018292258.1"/>
</dbReference>